<reference evidence="6 7" key="1">
    <citation type="submission" date="2021-03" db="EMBL/GenBank/DDBJ databases">
        <title>Antimicrobial resistance genes in bacteria isolated from Japanese honey, and their potential for conferring macrolide and lincosamide resistance in the American foulbrood pathogen Paenibacillus larvae.</title>
        <authorList>
            <person name="Okamoto M."/>
            <person name="Kumagai M."/>
            <person name="Kanamori H."/>
            <person name="Takamatsu D."/>
        </authorList>
    </citation>
    <scope>NUCLEOTIDE SEQUENCE [LARGE SCALE GENOMIC DNA]</scope>
    <source>
        <strain evidence="6 7">J41TS12</strain>
    </source>
</reference>
<dbReference type="GO" id="GO:0003700">
    <property type="term" value="F:DNA-binding transcription factor activity"/>
    <property type="evidence" value="ECO:0007669"/>
    <property type="project" value="TreeGrafter"/>
</dbReference>
<feature type="DNA-binding region" description="H-T-H motif" evidence="4">
    <location>
        <begin position="51"/>
        <end position="70"/>
    </location>
</feature>
<evidence type="ECO:0000313" key="7">
    <source>
        <dbReference type="Proteomes" id="UP000681162"/>
    </source>
</evidence>
<feature type="domain" description="HTH tetR-type" evidence="5">
    <location>
        <begin position="28"/>
        <end position="88"/>
    </location>
</feature>
<dbReference type="InterPro" id="IPR009057">
    <property type="entry name" value="Homeodomain-like_sf"/>
</dbReference>
<dbReference type="PANTHER" id="PTHR30055:SF151">
    <property type="entry name" value="TRANSCRIPTIONAL REGULATORY PROTEIN"/>
    <property type="match status" value="1"/>
</dbReference>
<dbReference type="InterPro" id="IPR050109">
    <property type="entry name" value="HTH-type_TetR-like_transc_reg"/>
</dbReference>
<organism evidence="6 7">
    <name type="scientific">Paenibacillus antibioticophila</name>
    <dbReference type="NCBI Taxonomy" id="1274374"/>
    <lineage>
        <taxon>Bacteria</taxon>
        <taxon>Bacillati</taxon>
        <taxon>Bacillota</taxon>
        <taxon>Bacilli</taxon>
        <taxon>Bacillales</taxon>
        <taxon>Paenibacillaceae</taxon>
        <taxon>Paenibacillus</taxon>
    </lineage>
</organism>
<dbReference type="PROSITE" id="PS50977">
    <property type="entry name" value="HTH_TETR_2"/>
    <property type="match status" value="1"/>
</dbReference>
<evidence type="ECO:0000313" key="6">
    <source>
        <dbReference type="EMBL" id="GIO37458.1"/>
    </source>
</evidence>
<dbReference type="Gene3D" id="1.10.10.60">
    <property type="entry name" value="Homeodomain-like"/>
    <property type="match status" value="1"/>
</dbReference>
<dbReference type="InterPro" id="IPR001647">
    <property type="entry name" value="HTH_TetR"/>
</dbReference>
<evidence type="ECO:0000256" key="4">
    <source>
        <dbReference type="PROSITE-ProRule" id="PRU00335"/>
    </source>
</evidence>
<dbReference type="PANTHER" id="PTHR30055">
    <property type="entry name" value="HTH-TYPE TRANSCRIPTIONAL REGULATOR RUTR"/>
    <property type="match status" value="1"/>
</dbReference>
<gene>
    <name evidence="6" type="ORF">J41TS12_23190</name>
</gene>
<dbReference type="Pfam" id="PF00440">
    <property type="entry name" value="TetR_N"/>
    <property type="match status" value="1"/>
</dbReference>
<proteinExistence type="predicted"/>
<dbReference type="GO" id="GO:0000976">
    <property type="term" value="F:transcription cis-regulatory region binding"/>
    <property type="evidence" value="ECO:0007669"/>
    <property type="project" value="TreeGrafter"/>
</dbReference>
<dbReference type="Proteomes" id="UP000681162">
    <property type="component" value="Unassembled WGS sequence"/>
</dbReference>
<comment type="caution">
    <text evidence="6">The sequence shown here is derived from an EMBL/GenBank/DDBJ whole genome shotgun (WGS) entry which is preliminary data.</text>
</comment>
<dbReference type="SUPFAM" id="SSF48498">
    <property type="entry name" value="Tetracyclin repressor-like, C-terminal domain"/>
    <property type="match status" value="1"/>
</dbReference>
<keyword evidence="3" id="KW-0804">Transcription</keyword>
<dbReference type="RefSeq" id="WP_212939720.1">
    <property type="nucleotide sequence ID" value="NZ_BORR01000007.1"/>
</dbReference>
<sequence length="258" mass="28597">MTTNQSGNDYARSLSLLWGPQTVPGRSGLTVEKIVLAGMEIADENGIEQLSMRKVAERLGAGAMSLYTYVPSKSELLDLMLDKSQADLYEGCTDIREACGGDWREAMRSIAKTNWALFQRHPWIVDLSGRRPVLGPHVVLKYELELCALDGIGLSDIEMDSTLSLLLMHVESCARLQFSMLRTETSSGQDDNEWWLALSPVLDNITDWSRFPVSSRVGNAAGEMHQSAYSPEYAYLFGLERIIAGTAALIKQNWSGTK</sequence>
<keyword evidence="7" id="KW-1185">Reference proteome</keyword>
<evidence type="ECO:0000256" key="3">
    <source>
        <dbReference type="ARBA" id="ARBA00023163"/>
    </source>
</evidence>
<dbReference type="InterPro" id="IPR004111">
    <property type="entry name" value="Repressor_TetR_C"/>
</dbReference>
<keyword evidence="1" id="KW-0805">Transcription regulation</keyword>
<dbReference type="EMBL" id="BORR01000007">
    <property type="protein sequence ID" value="GIO37458.1"/>
    <property type="molecule type" value="Genomic_DNA"/>
</dbReference>
<evidence type="ECO:0000259" key="5">
    <source>
        <dbReference type="PROSITE" id="PS50977"/>
    </source>
</evidence>
<dbReference type="AlphaFoldDB" id="A0A919XVY5"/>
<keyword evidence="2 4" id="KW-0238">DNA-binding</keyword>
<dbReference type="GO" id="GO:0045892">
    <property type="term" value="P:negative regulation of DNA-templated transcription"/>
    <property type="evidence" value="ECO:0007669"/>
    <property type="project" value="InterPro"/>
</dbReference>
<dbReference type="Pfam" id="PF02909">
    <property type="entry name" value="TetR_C_1"/>
    <property type="match status" value="1"/>
</dbReference>
<dbReference type="Gene3D" id="1.10.357.10">
    <property type="entry name" value="Tetracycline Repressor, domain 2"/>
    <property type="match status" value="1"/>
</dbReference>
<protein>
    <submittedName>
        <fullName evidence="6">TetR family transcriptional regulator</fullName>
    </submittedName>
</protein>
<dbReference type="InterPro" id="IPR036271">
    <property type="entry name" value="Tet_transcr_reg_TetR-rel_C_sf"/>
</dbReference>
<evidence type="ECO:0000256" key="2">
    <source>
        <dbReference type="ARBA" id="ARBA00023125"/>
    </source>
</evidence>
<dbReference type="SUPFAM" id="SSF46689">
    <property type="entry name" value="Homeodomain-like"/>
    <property type="match status" value="1"/>
</dbReference>
<accession>A0A919XVY5</accession>
<evidence type="ECO:0000256" key="1">
    <source>
        <dbReference type="ARBA" id="ARBA00023015"/>
    </source>
</evidence>
<name>A0A919XVY5_9BACL</name>